<evidence type="ECO:0000256" key="6">
    <source>
        <dbReference type="SAM" id="MobiDB-lite"/>
    </source>
</evidence>
<evidence type="ECO:0000313" key="9">
    <source>
        <dbReference type="Proteomes" id="UP001328107"/>
    </source>
</evidence>
<feature type="non-terminal residue" evidence="8">
    <location>
        <position position="1"/>
    </location>
</feature>
<dbReference type="GO" id="GO:0031410">
    <property type="term" value="C:cytoplasmic vesicle"/>
    <property type="evidence" value="ECO:0007669"/>
    <property type="project" value="UniProtKB-KW"/>
</dbReference>
<reference evidence="9" key="1">
    <citation type="submission" date="2022-10" db="EMBL/GenBank/DDBJ databases">
        <title>Genome assembly of Pristionchus species.</title>
        <authorList>
            <person name="Yoshida K."/>
            <person name="Sommer R.J."/>
        </authorList>
    </citation>
    <scope>NUCLEOTIDE SEQUENCE [LARGE SCALE GENOMIC DNA]</scope>
    <source>
        <strain evidence="9">RS5460</strain>
    </source>
</reference>
<evidence type="ECO:0000256" key="5">
    <source>
        <dbReference type="ARBA" id="ARBA00023329"/>
    </source>
</evidence>
<keyword evidence="2" id="KW-0256">Endoplasmic reticulum</keyword>
<feature type="transmembrane region" description="Helical" evidence="7">
    <location>
        <begin position="84"/>
        <end position="103"/>
    </location>
</feature>
<evidence type="ECO:0000256" key="4">
    <source>
        <dbReference type="ARBA" id="ARBA00023136"/>
    </source>
</evidence>
<accession>A0AAN4ZTP8</accession>
<feature type="compositionally biased region" description="Basic and acidic residues" evidence="6">
    <location>
        <begin position="165"/>
        <end position="176"/>
    </location>
</feature>
<comment type="caution">
    <text evidence="8">The sequence shown here is derived from an EMBL/GenBank/DDBJ whole genome shotgun (WGS) entry which is preliminary data.</text>
</comment>
<keyword evidence="5" id="KW-0968">Cytoplasmic vesicle</keyword>
<keyword evidence="1 7" id="KW-0812">Transmembrane</keyword>
<dbReference type="Proteomes" id="UP001328107">
    <property type="component" value="Unassembled WGS sequence"/>
</dbReference>
<keyword evidence="9" id="KW-1185">Reference proteome</keyword>
<dbReference type="GO" id="GO:0070072">
    <property type="term" value="P:vacuolar proton-transporting V-type ATPase complex assembly"/>
    <property type="evidence" value="ECO:0007669"/>
    <property type="project" value="InterPro"/>
</dbReference>
<dbReference type="AlphaFoldDB" id="A0AAN4ZTP8"/>
<organism evidence="8 9">
    <name type="scientific">Pristionchus mayeri</name>
    <dbReference type="NCBI Taxonomy" id="1317129"/>
    <lineage>
        <taxon>Eukaryota</taxon>
        <taxon>Metazoa</taxon>
        <taxon>Ecdysozoa</taxon>
        <taxon>Nematoda</taxon>
        <taxon>Chromadorea</taxon>
        <taxon>Rhabditida</taxon>
        <taxon>Rhabditina</taxon>
        <taxon>Diplogasteromorpha</taxon>
        <taxon>Diplogasteroidea</taxon>
        <taxon>Neodiplogasteridae</taxon>
        <taxon>Pristionchus</taxon>
    </lineage>
</organism>
<keyword evidence="3 7" id="KW-1133">Transmembrane helix</keyword>
<dbReference type="InterPro" id="IPR019013">
    <property type="entry name" value="Vma21"/>
</dbReference>
<feature type="region of interest" description="Disordered" evidence="6">
    <location>
        <begin position="1"/>
        <end position="24"/>
    </location>
</feature>
<dbReference type="GO" id="GO:0005789">
    <property type="term" value="C:endoplasmic reticulum membrane"/>
    <property type="evidence" value="ECO:0007669"/>
    <property type="project" value="TreeGrafter"/>
</dbReference>
<evidence type="ECO:0000256" key="3">
    <source>
        <dbReference type="ARBA" id="ARBA00022989"/>
    </source>
</evidence>
<evidence type="ECO:0000256" key="7">
    <source>
        <dbReference type="SAM" id="Phobius"/>
    </source>
</evidence>
<keyword evidence="4 7" id="KW-0472">Membrane</keyword>
<feature type="region of interest" description="Disordered" evidence="6">
    <location>
        <begin position="155"/>
        <end position="204"/>
    </location>
</feature>
<evidence type="ECO:0000256" key="2">
    <source>
        <dbReference type="ARBA" id="ARBA00022824"/>
    </source>
</evidence>
<dbReference type="PANTHER" id="PTHR31792">
    <property type="entry name" value="VACUOLAR ATPASE ASSEMBLY INTEGRAL MEMBRANE PROTEIN VMA21"/>
    <property type="match status" value="1"/>
</dbReference>
<sequence>QKSAPPSRQNSQGSIDSSCSSFEKIEPEVDNADTQLFAHTLPPIQLWGNAIVDTPDPDPRTVPIKPDQEQYYTGDSMRTALSNLILFSVLMFTAPFIAMYLSYHYIFLDYFGLSPADAMLDAGMVGVGTVFFIMAGFCYVAYKEEVEAEKEKIAREGVGKGATKGGEEMEKEKEGGESGDEESWEINVGTYAAPVVDDESKKDK</sequence>
<protein>
    <submittedName>
        <fullName evidence="8">Uncharacterized protein</fullName>
    </submittedName>
</protein>
<feature type="transmembrane region" description="Helical" evidence="7">
    <location>
        <begin position="123"/>
        <end position="142"/>
    </location>
</feature>
<proteinExistence type="predicted"/>
<dbReference type="Pfam" id="PF09446">
    <property type="entry name" value="VMA21"/>
    <property type="match status" value="1"/>
</dbReference>
<feature type="compositionally biased region" description="Polar residues" evidence="6">
    <location>
        <begin position="1"/>
        <end position="21"/>
    </location>
</feature>
<dbReference type="EMBL" id="BTRK01000003">
    <property type="protein sequence ID" value="GMR43050.1"/>
    <property type="molecule type" value="Genomic_DNA"/>
</dbReference>
<evidence type="ECO:0000256" key="1">
    <source>
        <dbReference type="ARBA" id="ARBA00022692"/>
    </source>
</evidence>
<evidence type="ECO:0000313" key="8">
    <source>
        <dbReference type="EMBL" id="GMR43050.1"/>
    </source>
</evidence>
<dbReference type="PANTHER" id="PTHR31792:SF3">
    <property type="entry name" value="VACUOLAR ATPASE ASSEMBLY INTEGRAL MEMBRANE PROTEIN VMA21"/>
    <property type="match status" value="1"/>
</dbReference>
<name>A0AAN4ZTP8_9BILA</name>
<gene>
    <name evidence="8" type="ORF">PMAYCL1PPCAC_13245</name>
</gene>